<evidence type="ECO:0000313" key="1">
    <source>
        <dbReference type="EMBL" id="CAB0034726.1"/>
    </source>
</evidence>
<name>A0A6H5IDW4_9HYME</name>
<dbReference type="AlphaFoldDB" id="A0A6H5IDW4"/>
<accession>A0A6H5IDW4</accession>
<reference evidence="1 2" key="1">
    <citation type="submission" date="2020-02" db="EMBL/GenBank/DDBJ databases">
        <authorList>
            <person name="Ferguson B K."/>
        </authorList>
    </citation>
    <scope>NUCLEOTIDE SEQUENCE [LARGE SCALE GENOMIC DNA]</scope>
</reference>
<protein>
    <submittedName>
        <fullName evidence="1">Uncharacterized protein</fullName>
    </submittedName>
</protein>
<sequence>MEDDSQSHLRNFNDIDSDKTQDIIQIELTKTFNELRAAVYRAKECARERESAFLFSSSRPVQRTGQRAHTHTHTDTDTQLRCSEIFLLFFLFYTLRPNRYWKYPANEFLLLCTVVVDTLSLEILFKLAAARARQSTRCNCCCSLYIPAAAAASTFMSVPFSRGGLPYENVFSLKVTFTYARV</sequence>
<evidence type="ECO:0000313" key="2">
    <source>
        <dbReference type="Proteomes" id="UP000479190"/>
    </source>
</evidence>
<organism evidence="1 2">
    <name type="scientific">Trichogramma brassicae</name>
    <dbReference type="NCBI Taxonomy" id="86971"/>
    <lineage>
        <taxon>Eukaryota</taxon>
        <taxon>Metazoa</taxon>
        <taxon>Ecdysozoa</taxon>
        <taxon>Arthropoda</taxon>
        <taxon>Hexapoda</taxon>
        <taxon>Insecta</taxon>
        <taxon>Pterygota</taxon>
        <taxon>Neoptera</taxon>
        <taxon>Endopterygota</taxon>
        <taxon>Hymenoptera</taxon>
        <taxon>Apocrita</taxon>
        <taxon>Proctotrupomorpha</taxon>
        <taxon>Chalcidoidea</taxon>
        <taxon>Trichogrammatidae</taxon>
        <taxon>Trichogramma</taxon>
    </lineage>
</organism>
<dbReference type="Proteomes" id="UP000479190">
    <property type="component" value="Unassembled WGS sequence"/>
</dbReference>
<proteinExistence type="predicted"/>
<gene>
    <name evidence="1" type="ORF">TBRA_LOCUS6624</name>
</gene>
<dbReference type="EMBL" id="CADCXV010000753">
    <property type="protein sequence ID" value="CAB0034726.1"/>
    <property type="molecule type" value="Genomic_DNA"/>
</dbReference>
<keyword evidence="2" id="KW-1185">Reference proteome</keyword>